<evidence type="ECO:0000259" key="1">
    <source>
        <dbReference type="SMART" id="SM00347"/>
    </source>
</evidence>
<dbReference type="RefSeq" id="WP_344499218.1">
    <property type="nucleotide sequence ID" value="NZ_BAAAQD010000001.1"/>
</dbReference>
<evidence type="ECO:0000313" key="2">
    <source>
        <dbReference type="EMBL" id="GAA1500385.1"/>
    </source>
</evidence>
<gene>
    <name evidence="2" type="ORF">GCM10009827_006090</name>
</gene>
<reference evidence="2 3" key="1">
    <citation type="journal article" date="2019" name="Int. J. Syst. Evol. Microbiol.">
        <title>The Global Catalogue of Microorganisms (GCM) 10K type strain sequencing project: providing services to taxonomists for standard genome sequencing and annotation.</title>
        <authorList>
            <consortium name="The Broad Institute Genomics Platform"/>
            <consortium name="The Broad Institute Genome Sequencing Center for Infectious Disease"/>
            <person name="Wu L."/>
            <person name="Ma J."/>
        </authorList>
    </citation>
    <scope>NUCLEOTIDE SEQUENCE [LARGE SCALE GENOMIC DNA]</scope>
    <source>
        <strain evidence="2 3">JCM 15933</strain>
    </source>
</reference>
<dbReference type="Gene3D" id="1.10.10.10">
    <property type="entry name" value="Winged helix-like DNA-binding domain superfamily/Winged helix DNA-binding domain"/>
    <property type="match status" value="1"/>
</dbReference>
<dbReference type="InterPro" id="IPR000835">
    <property type="entry name" value="HTH_MarR-typ"/>
</dbReference>
<dbReference type="InterPro" id="IPR039422">
    <property type="entry name" value="MarR/SlyA-like"/>
</dbReference>
<dbReference type="InterPro" id="IPR036390">
    <property type="entry name" value="WH_DNA-bd_sf"/>
</dbReference>
<sequence length="161" mass="16501">MSEAPSAAPAAGHDLGVLLAACCERLVRNVLGELSTVGYGHLTPSQSLTLLFIGDGLDTVTQLADRLGMTTQAISKICATLHAEGLLGRQAGGADGRVRRLELTAAGARAVDAMRTAGLAAEQAWVALVGADTLAVVREALTAFAFAPETAPVSPVHIRFA</sequence>
<name>A0ABN1ZKF7_9ACTN</name>
<organism evidence="2 3">
    <name type="scientific">Dactylosporangium maewongense</name>
    <dbReference type="NCBI Taxonomy" id="634393"/>
    <lineage>
        <taxon>Bacteria</taxon>
        <taxon>Bacillati</taxon>
        <taxon>Actinomycetota</taxon>
        <taxon>Actinomycetes</taxon>
        <taxon>Micromonosporales</taxon>
        <taxon>Micromonosporaceae</taxon>
        <taxon>Dactylosporangium</taxon>
    </lineage>
</organism>
<keyword evidence="3" id="KW-1185">Reference proteome</keyword>
<dbReference type="SMART" id="SM00347">
    <property type="entry name" value="HTH_MARR"/>
    <property type="match status" value="1"/>
</dbReference>
<feature type="domain" description="HTH marR-type" evidence="1">
    <location>
        <begin position="35"/>
        <end position="134"/>
    </location>
</feature>
<dbReference type="InterPro" id="IPR036388">
    <property type="entry name" value="WH-like_DNA-bd_sf"/>
</dbReference>
<proteinExistence type="predicted"/>
<comment type="caution">
    <text evidence="2">The sequence shown here is derived from an EMBL/GenBank/DDBJ whole genome shotgun (WGS) entry which is preliminary data.</text>
</comment>
<dbReference type="PANTHER" id="PTHR33164:SF43">
    <property type="entry name" value="HTH-TYPE TRANSCRIPTIONAL REPRESSOR YETL"/>
    <property type="match status" value="1"/>
</dbReference>
<accession>A0ABN1ZKF7</accession>
<dbReference type="EMBL" id="BAAAQD010000001">
    <property type="protein sequence ID" value="GAA1500385.1"/>
    <property type="molecule type" value="Genomic_DNA"/>
</dbReference>
<evidence type="ECO:0000313" key="3">
    <source>
        <dbReference type="Proteomes" id="UP001501470"/>
    </source>
</evidence>
<protein>
    <recommendedName>
        <fullName evidence="1">HTH marR-type domain-containing protein</fullName>
    </recommendedName>
</protein>
<dbReference type="Pfam" id="PF12802">
    <property type="entry name" value="MarR_2"/>
    <property type="match status" value="1"/>
</dbReference>
<dbReference type="SUPFAM" id="SSF46785">
    <property type="entry name" value="Winged helix' DNA-binding domain"/>
    <property type="match status" value="1"/>
</dbReference>
<dbReference type="PANTHER" id="PTHR33164">
    <property type="entry name" value="TRANSCRIPTIONAL REGULATOR, MARR FAMILY"/>
    <property type="match status" value="1"/>
</dbReference>
<dbReference type="Proteomes" id="UP001501470">
    <property type="component" value="Unassembled WGS sequence"/>
</dbReference>